<gene>
    <name evidence="9" type="ORF">RND71_016927</name>
</gene>
<dbReference type="GO" id="GO:0019252">
    <property type="term" value="P:starch biosynthetic process"/>
    <property type="evidence" value="ECO:0007669"/>
    <property type="project" value="UniProtKB-KW"/>
</dbReference>
<feature type="domain" description="Glycosyl transferase family 1" evidence="7">
    <location>
        <begin position="422"/>
        <end position="510"/>
    </location>
</feature>
<evidence type="ECO:0000259" key="8">
    <source>
        <dbReference type="Pfam" id="PF08323"/>
    </source>
</evidence>
<evidence type="ECO:0000313" key="10">
    <source>
        <dbReference type="Proteomes" id="UP001291623"/>
    </source>
</evidence>
<dbReference type="Proteomes" id="UP001291623">
    <property type="component" value="Unassembled WGS sequence"/>
</dbReference>
<evidence type="ECO:0000256" key="4">
    <source>
        <dbReference type="ARBA" id="ARBA00022922"/>
    </source>
</evidence>
<keyword evidence="10" id="KW-1185">Reference proteome</keyword>
<feature type="compositionally biased region" description="Basic and acidic residues" evidence="5">
    <location>
        <begin position="107"/>
        <end position="117"/>
    </location>
</feature>
<feature type="signal peptide" evidence="6">
    <location>
        <begin position="1"/>
        <end position="18"/>
    </location>
</feature>
<dbReference type="Pfam" id="PF00534">
    <property type="entry name" value="Glycos_transf_1"/>
    <property type="match status" value="1"/>
</dbReference>
<feature type="region of interest" description="Disordered" evidence="5">
    <location>
        <begin position="101"/>
        <end position="120"/>
    </location>
</feature>
<dbReference type="CDD" id="cd03791">
    <property type="entry name" value="GT5_Glycogen_synthase_DULL1-like"/>
    <property type="match status" value="1"/>
</dbReference>
<evidence type="ECO:0000256" key="3">
    <source>
        <dbReference type="ARBA" id="ARBA00022679"/>
    </source>
</evidence>
<feature type="chain" id="PRO_5042128548" description="Granule-bound starch synthase I" evidence="6">
    <location>
        <begin position="19"/>
        <end position="593"/>
    </location>
</feature>
<feature type="compositionally biased region" description="Polar residues" evidence="5">
    <location>
        <begin position="37"/>
        <end position="48"/>
    </location>
</feature>
<feature type="region of interest" description="Disordered" evidence="5">
    <location>
        <begin position="571"/>
        <end position="593"/>
    </location>
</feature>
<evidence type="ECO:0000313" key="9">
    <source>
        <dbReference type="EMBL" id="KAK4365569.1"/>
    </source>
</evidence>
<dbReference type="SUPFAM" id="SSF53756">
    <property type="entry name" value="UDP-Glycosyltransferase/glycogen phosphorylase"/>
    <property type="match status" value="1"/>
</dbReference>
<dbReference type="Gene3D" id="3.40.50.2000">
    <property type="entry name" value="Glycogen Phosphorylase B"/>
    <property type="match status" value="2"/>
</dbReference>
<comment type="caution">
    <text evidence="9">The sequence shown here is derived from an EMBL/GenBank/DDBJ whole genome shotgun (WGS) entry which is preliminary data.</text>
</comment>
<feature type="domain" description="Starch synthase catalytic" evidence="8">
    <location>
        <begin position="132"/>
        <end position="388"/>
    </location>
</feature>
<dbReference type="InterPro" id="IPR013534">
    <property type="entry name" value="Starch_synth_cat_dom"/>
</dbReference>
<feature type="region of interest" description="Disordered" evidence="5">
    <location>
        <begin position="23"/>
        <end position="51"/>
    </location>
</feature>
<evidence type="ECO:0000256" key="2">
    <source>
        <dbReference type="ARBA" id="ARBA00022676"/>
    </source>
</evidence>
<proteinExistence type="predicted"/>
<organism evidence="9 10">
    <name type="scientific">Anisodus tanguticus</name>
    <dbReference type="NCBI Taxonomy" id="243964"/>
    <lineage>
        <taxon>Eukaryota</taxon>
        <taxon>Viridiplantae</taxon>
        <taxon>Streptophyta</taxon>
        <taxon>Embryophyta</taxon>
        <taxon>Tracheophyta</taxon>
        <taxon>Spermatophyta</taxon>
        <taxon>Magnoliopsida</taxon>
        <taxon>eudicotyledons</taxon>
        <taxon>Gunneridae</taxon>
        <taxon>Pentapetalae</taxon>
        <taxon>asterids</taxon>
        <taxon>lamiids</taxon>
        <taxon>Solanales</taxon>
        <taxon>Solanaceae</taxon>
        <taxon>Solanoideae</taxon>
        <taxon>Hyoscyameae</taxon>
        <taxon>Anisodus</taxon>
    </lineage>
</organism>
<keyword evidence="3" id="KW-0808">Transferase</keyword>
<reference evidence="9" key="1">
    <citation type="submission" date="2023-12" db="EMBL/GenBank/DDBJ databases">
        <title>Genome assembly of Anisodus tanguticus.</title>
        <authorList>
            <person name="Wang Y.-J."/>
        </authorList>
    </citation>
    <scope>NUCLEOTIDE SEQUENCE</scope>
    <source>
        <strain evidence="9">KB-2021</strain>
        <tissue evidence="9">Leaf</tissue>
    </source>
</reference>
<evidence type="ECO:0000256" key="6">
    <source>
        <dbReference type="SAM" id="SignalP"/>
    </source>
</evidence>
<dbReference type="PANTHER" id="PTHR45825:SF3">
    <property type="entry name" value="GRANULE-BOUND STARCH SYNTHASE 1, CHLOROPLASTIC_AMYLOPLASTIC"/>
    <property type="match status" value="1"/>
</dbReference>
<dbReference type="InterPro" id="IPR001296">
    <property type="entry name" value="Glyco_trans_1"/>
</dbReference>
<keyword evidence="4" id="KW-0750">Starch biosynthesis</keyword>
<name>A0AAE1S9F5_9SOLA</name>
<evidence type="ECO:0008006" key="11">
    <source>
        <dbReference type="Google" id="ProtNLM"/>
    </source>
</evidence>
<evidence type="ECO:0000256" key="5">
    <source>
        <dbReference type="SAM" id="MobiDB-lite"/>
    </source>
</evidence>
<dbReference type="GO" id="GO:0016757">
    <property type="term" value="F:glycosyltransferase activity"/>
    <property type="evidence" value="ECO:0007669"/>
    <property type="project" value="UniProtKB-KW"/>
</dbReference>
<keyword evidence="2" id="KW-0328">Glycosyltransferase</keyword>
<keyword evidence="6" id="KW-0732">Signal</keyword>
<dbReference type="Pfam" id="PF08323">
    <property type="entry name" value="Glyco_transf_5"/>
    <property type="match status" value="1"/>
</dbReference>
<comment type="pathway">
    <text evidence="1">Glycan biosynthesis; starch biosynthesis.</text>
</comment>
<evidence type="ECO:0000256" key="1">
    <source>
        <dbReference type="ARBA" id="ARBA00004727"/>
    </source>
</evidence>
<protein>
    <recommendedName>
        <fullName evidence="11">Granule-bound starch synthase I</fullName>
    </recommendedName>
</protein>
<dbReference type="FunFam" id="3.40.50.2000:FF:000090">
    <property type="entry name" value="Starch synthase, chloroplastic/amyloplastic"/>
    <property type="match status" value="1"/>
</dbReference>
<dbReference type="PANTHER" id="PTHR45825">
    <property type="entry name" value="GRANULE-BOUND STARCH SYNTHASE 1, CHLOROPLASTIC/AMYLOPLASTIC"/>
    <property type="match status" value="1"/>
</dbReference>
<sequence length="593" mass="65195">MKGSCTLVASVLAASTVAISSTSYASSSSSDPDVTFHSPSTQGLGCSSSREKLRSDKSRKLALTSEKEKFAPRFDGLRFIETLVTAHRAVNKVDMLQSRTKTKVTAKKSDKQSRIGTERPSGTIVCGKGMNLIFVGTEVGPWSKTGGLGDVLGGLPPALAARGHRVMTVSPRYDQYKDAWDTSLKVGDRVEIVCFFHCYKRGVDRVFVDHPTFLEKVWGKTASKIYGPKAGQDYVDNELRFSLLCQAALEAPRVLNLNCSKYFSGPYGEDVLFIANDWHTALIPCYLKSMYQSRGLYMNAKVAFCIHNIAYQGRFAFSDFSLLNLPDEYRSSFDFIDGYEKPIKGRKINWMKAGILESHRVVTVSPYYAQELVSGVDKGVELDNVLRKTCITGIVNGMDTQEWNPATDKYTDVKYDITTGTGKKKFEQEIEQLEVLYPEKAKGVAKFNVPLAHMITAGADFMLVPSRFEPCGLIQLHAMRYGTVPICASTGGLIDTVKEGFTGFHMGAFNVECDVVDPADVLKIVTTVSRALAVYGTLGFAEMVNNCMSQELSWKEPAKKWETLLLGLGADGSERGVEGEETAPLAKENVAPP</sequence>
<evidence type="ECO:0000259" key="7">
    <source>
        <dbReference type="Pfam" id="PF00534"/>
    </source>
</evidence>
<accession>A0AAE1S9F5</accession>
<dbReference type="EMBL" id="JAVYJV010000008">
    <property type="protein sequence ID" value="KAK4365569.1"/>
    <property type="molecule type" value="Genomic_DNA"/>
</dbReference>
<dbReference type="AlphaFoldDB" id="A0AAE1S9F5"/>